<gene>
    <name evidence="2" type="ORF">P167DRAFT_548623</name>
</gene>
<proteinExistence type="predicted"/>
<evidence type="ECO:0000313" key="2">
    <source>
        <dbReference type="EMBL" id="RPB08857.1"/>
    </source>
</evidence>
<dbReference type="EMBL" id="ML119158">
    <property type="protein sequence ID" value="RPB08857.1"/>
    <property type="molecule type" value="Genomic_DNA"/>
</dbReference>
<feature type="compositionally biased region" description="Basic and acidic residues" evidence="1">
    <location>
        <begin position="15"/>
        <end position="42"/>
    </location>
</feature>
<reference evidence="2 3" key="1">
    <citation type="journal article" date="2018" name="Nat. Ecol. Evol.">
        <title>Pezizomycetes genomes reveal the molecular basis of ectomycorrhizal truffle lifestyle.</title>
        <authorList>
            <person name="Murat C."/>
            <person name="Payen T."/>
            <person name="Noel B."/>
            <person name="Kuo A."/>
            <person name="Morin E."/>
            <person name="Chen J."/>
            <person name="Kohler A."/>
            <person name="Krizsan K."/>
            <person name="Balestrini R."/>
            <person name="Da Silva C."/>
            <person name="Montanini B."/>
            <person name="Hainaut M."/>
            <person name="Levati E."/>
            <person name="Barry K.W."/>
            <person name="Belfiori B."/>
            <person name="Cichocki N."/>
            <person name="Clum A."/>
            <person name="Dockter R.B."/>
            <person name="Fauchery L."/>
            <person name="Guy J."/>
            <person name="Iotti M."/>
            <person name="Le Tacon F."/>
            <person name="Lindquist E.A."/>
            <person name="Lipzen A."/>
            <person name="Malagnac F."/>
            <person name="Mello A."/>
            <person name="Molinier V."/>
            <person name="Miyauchi S."/>
            <person name="Poulain J."/>
            <person name="Riccioni C."/>
            <person name="Rubini A."/>
            <person name="Sitrit Y."/>
            <person name="Splivallo R."/>
            <person name="Traeger S."/>
            <person name="Wang M."/>
            <person name="Zifcakova L."/>
            <person name="Wipf D."/>
            <person name="Zambonelli A."/>
            <person name="Paolocci F."/>
            <person name="Nowrousian M."/>
            <person name="Ottonello S."/>
            <person name="Baldrian P."/>
            <person name="Spatafora J.W."/>
            <person name="Henrissat B."/>
            <person name="Nagy L.G."/>
            <person name="Aury J.M."/>
            <person name="Wincker P."/>
            <person name="Grigoriev I.V."/>
            <person name="Bonfante P."/>
            <person name="Martin F.M."/>
        </authorList>
    </citation>
    <scope>NUCLEOTIDE SEQUENCE [LARGE SCALE GENOMIC DNA]</scope>
    <source>
        <strain evidence="2 3">CCBAS932</strain>
    </source>
</reference>
<sequence>MDNPATPPQEVPVAEEVRGNEEKQDSKEGQDTEQEKNTKEEQNINEELEIGEERNTEEDKEVEDDPQATRDSIDATDDGPQPCPSPLGVEAFLRSHAKERELQNLKYLEVRPIARRLSQSSEKSDDTHGGVRIFGSQEPDRLSTPCIRFTKQGAVLYTQAGSSHFHGHGRGVGWEAPTRERILAIPKKIFTNKDEREDRMRAHEELKLSISRPTELPRPILHPWHRSTPDVIYERLCFHFQDHCVDVVGGNVIIHKTYKRSISCTSTPVHWLWLAKPTGVFLRLLDGKGKQTGVNDPGFSVPVMMCKICRGRVDLDYDPCVAGYGITLAHPGWNVNVPPTCTLPPPGSGSVIYM</sequence>
<dbReference type="Proteomes" id="UP000277580">
    <property type="component" value="Unassembled WGS sequence"/>
</dbReference>
<name>A0A3N4KED7_9PEZI</name>
<feature type="compositionally biased region" description="Acidic residues" evidence="1">
    <location>
        <begin position="43"/>
        <end position="66"/>
    </location>
</feature>
<dbReference type="AlphaFoldDB" id="A0A3N4KED7"/>
<protein>
    <submittedName>
        <fullName evidence="2">Uncharacterized protein</fullName>
    </submittedName>
</protein>
<dbReference type="OrthoDB" id="5391229at2759"/>
<evidence type="ECO:0000313" key="3">
    <source>
        <dbReference type="Proteomes" id="UP000277580"/>
    </source>
</evidence>
<feature type="region of interest" description="Disordered" evidence="1">
    <location>
        <begin position="1"/>
        <end position="88"/>
    </location>
</feature>
<keyword evidence="3" id="KW-1185">Reference proteome</keyword>
<dbReference type="InParanoid" id="A0A3N4KED7"/>
<organism evidence="2 3">
    <name type="scientific">Morchella conica CCBAS932</name>
    <dbReference type="NCBI Taxonomy" id="1392247"/>
    <lineage>
        <taxon>Eukaryota</taxon>
        <taxon>Fungi</taxon>
        <taxon>Dikarya</taxon>
        <taxon>Ascomycota</taxon>
        <taxon>Pezizomycotina</taxon>
        <taxon>Pezizomycetes</taxon>
        <taxon>Pezizales</taxon>
        <taxon>Morchellaceae</taxon>
        <taxon>Morchella</taxon>
    </lineage>
</organism>
<evidence type="ECO:0000256" key="1">
    <source>
        <dbReference type="SAM" id="MobiDB-lite"/>
    </source>
</evidence>
<feature type="compositionally biased region" description="Pro residues" evidence="1">
    <location>
        <begin position="1"/>
        <end position="10"/>
    </location>
</feature>
<accession>A0A3N4KED7</accession>
<feature type="region of interest" description="Disordered" evidence="1">
    <location>
        <begin position="117"/>
        <end position="137"/>
    </location>
</feature>